<dbReference type="RefSeq" id="WP_145250548.1">
    <property type="nucleotide sequence ID" value="NZ_CP036278.1"/>
</dbReference>
<keyword evidence="2" id="KW-1185">Reference proteome</keyword>
<evidence type="ECO:0000313" key="2">
    <source>
        <dbReference type="Proteomes" id="UP000315750"/>
    </source>
</evidence>
<gene>
    <name evidence="1" type="ORF">Pan181_47250</name>
</gene>
<dbReference type="EMBL" id="CP036278">
    <property type="protein sequence ID" value="QDU58488.1"/>
    <property type="molecule type" value="Genomic_DNA"/>
</dbReference>
<sequence>MGLSIFFVSNQVMSQVRLLAVVMLLLVLLPSCSRSTVSPLKPSPNGSMLLLTAVNQSQADPRKYLCVIVEIQDASDTTLHREVTPASDTQRWTIQWVSDNEILLDSSDVGRYRIHRQPDDTWKGELGAT</sequence>
<protein>
    <submittedName>
        <fullName evidence="1">Uncharacterized protein</fullName>
    </submittedName>
</protein>
<dbReference type="AlphaFoldDB" id="A0A518AUU8"/>
<reference evidence="1 2" key="1">
    <citation type="submission" date="2019-02" db="EMBL/GenBank/DDBJ databases">
        <title>Deep-cultivation of Planctomycetes and their phenomic and genomic characterization uncovers novel biology.</title>
        <authorList>
            <person name="Wiegand S."/>
            <person name="Jogler M."/>
            <person name="Boedeker C."/>
            <person name="Pinto D."/>
            <person name="Vollmers J."/>
            <person name="Rivas-Marin E."/>
            <person name="Kohn T."/>
            <person name="Peeters S.H."/>
            <person name="Heuer A."/>
            <person name="Rast P."/>
            <person name="Oberbeckmann S."/>
            <person name="Bunk B."/>
            <person name="Jeske O."/>
            <person name="Meyerdierks A."/>
            <person name="Storesund J.E."/>
            <person name="Kallscheuer N."/>
            <person name="Luecker S."/>
            <person name="Lage O.M."/>
            <person name="Pohl T."/>
            <person name="Merkel B.J."/>
            <person name="Hornburger P."/>
            <person name="Mueller R.-W."/>
            <person name="Bruemmer F."/>
            <person name="Labrenz M."/>
            <person name="Spormann A.M."/>
            <person name="Op den Camp H."/>
            <person name="Overmann J."/>
            <person name="Amann R."/>
            <person name="Jetten M.S.M."/>
            <person name="Mascher T."/>
            <person name="Medema M.H."/>
            <person name="Devos D.P."/>
            <person name="Kaster A.-K."/>
            <person name="Ovreas L."/>
            <person name="Rohde M."/>
            <person name="Galperin M.Y."/>
            <person name="Jogler C."/>
        </authorList>
    </citation>
    <scope>NUCLEOTIDE SEQUENCE [LARGE SCALE GENOMIC DNA]</scope>
    <source>
        <strain evidence="1 2">Pan181</strain>
    </source>
</reference>
<name>A0A518AUU8_9BACT</name>
<proteinExistence type="predicted"/>
<organism evidence="1 2">
    <name type="scientific">Aeoliella mucimassa</name>
    <dbReference type="NCBI Taxonomy" id="2527972"/>
    <lineage>
        <taxon>Bacteria</taxon>
        <taxon>Pseudomonadati</taxon>
        <taxon>Planctomycetota</taxon>
        <taxon>Planctomycetia</taxon>
        <taxon>Pirellulales</taxon>
        <taxon>Lacipirellulaceae</taxon>
        <taxon>Aeoliella</taxon>
    </lineage>
</organism>
<dbReference type="OrthoDB" id="9873923at2"/>
<dbReference type="Proteomes" id="UP000315750">
    <property type="component" value="Chromosome"/>
</dbReference>
<dbReference type="KEGG" id="amuc:Pan181_47250"/>
<evidence type="ECO:0000313" key="1">
    <source>
        <dbReference type="EMBL" id="QDU58488.1"/>
    </source>
</evidence>
<accession>A0A518AUU8</accession>